<dbReference type="eggNOG" id="ENOG50337EI">
    <property type="taxonomic scope" value="Bacteria"/>
</dbReference>
<evidence type="ECO:0000313" key="2">
    <source>
        <dbReference type="Proteomes" id="UP000003891"/>
    </source>
</evidence>
<proteinExistence type="predicted"/>
<dbReference type="AlphaFoldDB" id="G4HNU0"/>
<gene>
    <name evidence="1" type="ORF">PaelaDRAFT_5651</name>
</gene>
<reference evidence="1 2" key="1">
    <citation type="submission" date="2011-09" db="EMBL/GenBank/DDBJ databases">
        <title>The draft genome of Paenibacillus lactis 154.</title>
        <authorList>
            <consortium name="US DOE Joint Genome Institute (JGI-PGF)"/>
            <person name="Lucas S."/>
            <person name="Han J."/>
            <person name="Lapidus A."/>
            <person name="Cheng J.-F."/>
            <person name="Goodwin L."/>
            <person name="Pitluck S."/>
            <person name="Peters L."/>
            <person name="Land M.L."/>
            <person name="Hauser L."/>
            <person name="Siebers A."/>
            <person name="Thelen M."/>
            <person name="Hugenholtz P."/>
            <person name="Allgaier M."/>
            <person name="Woyke T.J."/>
        </authorList>
    </citation>
    <scope>NUCLEOTIDE SEQUENCE [LARGE SCALE GENOMIC DNA]</scope>
    <source>
        <strain evidence="1 2">154</strain>
    </source>
</reference>
<dbReference type="Proteomes" id="UP000003891">
    <property type="component" value="Unassembled WGS sequence"/>
</dbReference>
<organism evidence="1 2">
    <name type="scientific">Paenibacillus lactis 154</name>
    <dbReference type="NCBI Taxonomy" id="743719"/>
    <lineage>
        <taxon>Bacteria</taxon>
        <taxon>Bacillati</taxon>
        <taxon>Bacillota</taxon>
        <taxon>Bacilli</taxon>
        <taxon>Bacillales</taxon>
        <taxon>Paenibacillaceae</taxon>
        <taxon>Paenibacillus</taxon>
    </lineage>
</organism>
<protein>
    <submittedName>
        <fullName evidence="1">Uncharacterized protein</fullName>
    </submittedName>
</protein>
<dbReference type="OrthoDB" id="2990200at2"/>
<sequence>MNREELMVYCQLVKRGKPAAVIPLQERHLEEALEIVESTEGLSTHTDTLSEGWISFWVYQYPHVLEVIRNAPQAPKTAYEHWILGKLFGYDETAIQDFIKSNLI</sequence>
<evidence type="ECO:0000313" key="1">
    <source>
        <dbReference type="EMBL" id="EHB50104.1"/>
    </source>
</evidence>
<name>G4HNU0_9BACL</name>
<dbReference type="EMBL" id="AGIP01000022">
    <property type="protein sequence ID" value="EHB50104.1"/>
    <property type="molecule type" value="Genomic_DNA"/>
</dbReference>
<accession>G4HNU0</accession>